<keyword evidence="7" id="KW-1185">Reference proteome</keyword>
<dbReference type="InterPro" id="IPR050397">
    <property type="entry name" value="Env_Response_Regulators"/>
</dbReference>
<evidence type="ECO:0000259" key="4">
    <source>
        <dbReference type="PROSITE" id="PS50042"/>
    </source>
</evidence>
<dbReference type="InterPro" id="IPR012318">
    <property type="entry name" value="HTH_CRP"/>
</dbReference>
<dbReference type="SMART" id="SM00419">
    <property type="entry name" value="HTH_CRP"/>
    <property type="match status" value="1"/>
</dbReference>
<dbReference type="PANTHER" id="PTHR24567">
    <property type="entry name" value="CRP FAMILY TRANSCRIPTIONAL REGULATORY PROTEIN"/>
    <property type="match status" value="1"/>
</dbReference>
<feature type="domain" description="Cyclic nucleotide-binding" evidence="4">
    <location>
        <begin position="15"/>
        <end position="117"/>
    </location>
</feature>
<dbReference type="RefSeq" id="WP_005439946.1">
    <property type="nucleotide sequence ID" value="NZ_CM001466.1"/>
</dbReference>
<dbReference type="SMART" id="SM00100">
    <property type="entry name" value="cNMP"/>
    <property type="match status" value="1"/>
</dbReference>
<dbReference type="GO" id="GO:0003677">
    <property type="term" value="F:DNA binding"/>
    <property type="evidence" value="ECO:0007669"/>
    <property type="project" value="UniProtKB-KW"/>
</dbReference>
<proteinExistence type="predicted"/>
<dbReference type="PANTHER" id="PTHR24567:SF74">
    <property type="entry name" value="HTH-TYPE TRANSCRIPTIONAL REGULATOR ARCR"/>
    <property type="match status" value="1"/>
</dbReference>
<keyword evidence="3" id="KW-0804">Transcription</keyword>
<dbReference type="EMBL" id="CM001466">
    <property type="protein sequence ID" value="EHY88321.1"/>
    <property type="molecule type" value="Genomic_DNA"/>
</dbReference>
<dbReference type="GO" id="GO:0003700">
    <property type="term" value="F:DNA-binding transcription factor activity"/>
    <property type="evidence" value="ECO:0007669"/>
    <property type="project" value="TreeGrafter"/>
</dbReference>
<dbReference type="Proteomes" id="UP000004705">
    <property type="component" value="Chromosome"/>
</dbReference>
<dbReference type="Gene3D" id="2.60.120.10">
    <property type="entry name" value="Jelly Rolls"/>
    <property type="match status" value="1"/>
</dbReference>
<dbReference type="Pfam" id="PF00027">
    <property type="entry name" value="cNMP_binding"/>
    <property type="match status" value="1"/>
</dbReference>
<organism evidence="6 7">
    <name type="scientific">Saccharomonospora azurea NA-128</name>
    <dbReference type="NCBI Taxonomy" id="882081"/>
    <lineage>
        <taxon>Bacteria</taxon>
        <taxon>Bacillati</taxon>
        <taxon>Actinomycetota</taxon>
        <taxon>Actinomycetes</taxon>
        <taxon>Pseudonocardiales</taxon>
        <taxon>Pseudonocardiaceae</taxon>
        <taxon>Saccharomonospora</taxon>
    </lineage>
</organism>
<dbReference type="CDD" id="cd00038">
    <property type="entry name" value="CAP_ED"/>
    <property type="match status" value="1"/>
</dbReference>
<reference evidence="6 7" key="1">
    <citation type="journal article" date="2012" name="Stand. Genomic Sci.">
        <title>Genome sequence of the soil bacterium Saccharomonospora azurea type strain (NA-128(T)).</title>
        <authorList>
            <person name="Klenk H.P."/>
            <person name="Held B."/>
            <person name="Lucas S."/>
            <person name="Lapidus A."/>
            <person name="Copeland A."/>
            <person name="Hammon N."/>
            <person name="Pitluck S."/>
            <person name="Goodwin L.A."/>
            <person name="Han C."/>
            <person name="Tapia R."/>
            <person name="Brambilla E.M."/>
            <person name="Potter G."/>
            <person name="Land M."/>
            <person name="Ivanova N."/>
            <person name="Rohde M."/>
            <person name="Goker M."/>
            <person name="Detter J.C."/>
            <person name="Kyrpides N.C."/>
            <person name="Woyke T."/>
        </authorList>
    </citation>
    <scope>NUCLEOTIDE SEQUENCE [LARGE SCALE GENOMIC DNA]</scope>
    <source>
        <strain evidence="6 7">NA-128</strain>
    </source>
</reference>
<dbReference type="HOGENOM" id="CLU_075053_3_0_11"/>
<dbReference type="InterPro" id="IPR036390">
    <property type="entry name" value="WH_DNA-bd_sf"/>
</dbReference>
<feature type="domain" description="HTH crp-type" evidence="5">
    <location>
        <begin position="147"/>
        <end position="214"/>
    </location>
</feature>
<evidence type="ECO:0000256" key="2">
    <source>
        <dbReference type="ARBA" id="ARBA00023125"/>
    </source>
</evidence>
<keyword evidence="2" id="KW-0238">DNA-binding</keyword>
<evidence type="ECO:0000313" key="7">
    <source>
        <dbReference type="Proteomes" id="UP000004705"/>
    </source>
</evidence>
<keyword evidence="1" id="KW-0805">Transcription regulation</keyword>
<dbReference type="InterPro" id="IPR000595">
    <property type="entry name" value="cNMP-bd_dom"/>
</dbReference>
<dbReference type="PROSITE" id="PS50042">
    <property type="entry name" value="CNMP_BINDING_3"/>
    <property type="match status" value="1"/>
</dbReference>
<protein>
    <submittedName>
        <fullName evidence="6">cAMP-binding protein</fullName>
    </submittedName>
</protein>
<evidence type="ECO:0000256" key="1">
    <source>
        <dbReference type="ARBA" id="ARBA00023015"/>
    </source>
</evidence>
<dbReference type="GO" id="GO:0005829">
    <property type="term" value="C:cytosol"/>
    <property type="evidence" value="ECO:0007669"/>
    <property type="project" value="TreeGrafter"/>
</dbReference>
<sequence>MCRHASRPPLPPRGFAALLGPERWNALLDAGRLRTYRRGAVLLRQGDHGGFLLAVHGGRVAVVGGDEDGGEVLLALRGSGDLVGELAAASGARTATVRAVDACTAHVVAATAFRAFLIRHEAHGAYAEYLAAKLSETVPYSERQTHRPPRTRLCRLLWDLLRLDEQSDSRIPLSQETLARALGMARSTVAEHVAALRREGVLTTGPRLAVLDAARLARHAEVDVVV</sequence>
<dbReference type="PROSITE" id="PS51063">
    <property type="entry name" value="HTH_CRP_2"/>
    <property type="match status" value="1"/>
</dbReference>
<gene>
    <name evidence="6" type="ORF">SacazDRAFT_01391</name>
</gene>
<evidence type="ECO:0000313" key="6">
    <source>
        <dbReference type="EMBL" id="EHY88321.1"/>
    </source>
</evidence>
<dbReference type="AlphaFoldDB" id="H8G782"/>
<dbReference type="Pfam" id="PF13545">
    <property type="entry name" value="HTH_Crp_2"/>
    <property type="match status" value="1"/>
</dbReference>
<name>H8G782_9PSEU</name>
<accession>H8G782</accession>
<dbReference type="SUPFAM" id="SSF46785">
    <property type="entry name" value="Winged helix' DNA-binding domain"/>
    <property type="match status" value="1"/>
</dbReference>
<evidence type="ECO:0000259" key="5">
    <source>
        <dbReference type="PROSITE" id="PS51063"/>
    </source>
</evidence>
<dbReference type="SUPFAM" id="SSF51206">
    <property type="entry name" value="cAMP-binding domain-like"/>
    <property type="match status" value="1"/>
</dbReference>
<dbReference type="InterPro" id="IPR018490">
    <property type="entry name" value="cNMP-bd_dom_sf"/>
</dbReference>
<evidence type="ECO:0000256" key="3">
    <source>
        <dbReference type="ARBA" id="ARBA00023163"/>
    </source>
</evidence>
<dbReference type="InterPro" id="IPR014710">
    <property type="entry name" value="RmlC-like_jellyroll"/>
</dbReference>